<dbReference type="EMBL" id="JARSFG010000017">
    <property type="protein sequence ID" value="MEC1179518.1"/>
    <property type="molecule type" value="Genomic_DNA"/>
</dbReference>
<dbReference type="InterPro" id="IPR042229">
    <property type="entry name" value="Listeria/Bacterioides_rpt_sf"/>
</dbReference>
<evidence type="ECO:0000313" key="10">
    <source>
        <dbReference type="EMBL" id="MEC1179518.1"/>
    </source>
</evidence>
<evidence type="ECO:0000256" key="3">
    <source>
        <dbReference type="ARBA" id="ARBA00022692"/>
    </source>
</evidence>
<dbReference type="Pfam" id="PF00395">
    <property type="entry name" value="SLH"/>
    <property type="match status" value="3"/>
</dbReference>
<dbReference type="NCBIfam" id="TIGR02543">
    <property type="entry name" value="List_Bact_rpt"/>
    <property type="match status" value="2"/>
</dbReference>
<evidence type="ECO:0000313" key="11">
    <source>
        <dbReference type="Proteomes" id="UP001344888"/>
    </source>
</evidence>
<evidence type="ECO:0000256" key="2">
    <source>
        <dbReference type="ARBA" id="ARBA00004196"/>
    </source>
</evidence>
<dbReference type="InterPro" id="IPR013378">
    <property type="entry name" value="InlB-like_B-rpt"/>
</dbReference>
<organism evidence="10 11">
    <name type="scientific">Metasolibacillus meyeri</name>
    <dbReference type="NCBI Taxonomy" id="1071052"/>
    <lineage>
        <taxon>Bacteria</taxon>
        <taxon>Bacillati</taxon>
        <taxon>Bacillota</taxon>
        <taxon>Bacilli</taxon>
        <taxon>Bacillales</taxon>
        <taxon>Caryophanaceae</taxon>
        <taxon>Metasolibacillus</taxon>
    </lineage>
</organism>
<feature type="domain" description="Cadherin" evidence="8">
    <location>
        <begin position="406"/>
        <end position="506"/>
    </location>
</feature>
<feature type="domain" description="SLH" evidence="9">
    <location>
        <begin position="1522"/>
        <end position="1585"/>
    </location>
</feature>
<dbReference type="Gene3D" id="2.60.40.60">
    <property type="entry name" value="Cadherins"/>
    <property type="match status" value="4"/>
</dbReference>
<dbReference type="Pfam" id="PF00028">
    <property type="entry name" value="Cadherin"/>
    <property type="match status" value="3"/>
</dbReference>
<proteinExistence type="predicted"/>
<dbReference type="GO" id="GO:0007156">
    <property type="term" value="P:homophilic cell adhesion via plasma membrane adhesion molecules"/>
    <property type="evidence" value="ECO:0007669"/>
    <property type="project" value="InterPro"/>
</dbReference>
<protein>
    <submittedName>
        <fullName evidence="10">Cadherin domain-containing protein</fullName>
    </submittedName>
</protein>
<keyword evidence="11" id="KW-1185">Reference proteome</keyword>
<keyword evidence="3 7" id="KW-0812">Transmembrane</keyword>
<dbReference type="RefSeq" id="WP_326123980.1">
    <property type="nucleotide sequence ID" value="NZ_JARSFG010000017.1"/>
</dbReference>
<dbReference type="Pfam" id="PF13205">
    <property type="entry name" value="Big_5"/>
    <property type="match status" value="1"/>
</dbReference>
<dbReference type="PRINTS" id="PR00205">
    <property type="entry name" value="CADHERIN"/>
</dbReference>
<evidence type="ECO:0000256" key="1">
    <source>
        <dbReference type="ARBA" id="ARBA00004167"/>
    </source>
</evidence>
<dbReference type="GO" id="GO:0005886">
    <property type="term" value="C:plasma membrane"/>
    <property type="evidence" value="ECO:0007669"/>
    <property type="project" value="TreeGrafter"/>
</dbReference>
<sequence>MVNTSLRRIFIHRVWMLVIIATLIFANLGIQAVKANSPSILIPNEQLGKRSSGLQSSQNSIIIRENVQGQGALQFDGIDTTKTILSAELKLYILSYSGLPTTLTVGIGENDWTSSTSNVNDFPEIKNGLSQGYPIGASTSGDYLPVPIDVTALLNSPTALEGQKVTFVISSNVHDIEMLKYGHDGSVALASMYPTLEITYAATNSAPTDVTLDNNIIDDNQPAGTTIGTFSAIDPDAGDVLTYSLVSGEGDTDNQHFNIVNDDLQTTSMLTHGTYGIRIRATDSGGLTFEKSFTIIVTNTNQAPTDITLSNANIAENMPVNTMIGTLSAVDSDVGDTFTYELVAGTGSTDNGSFTISGTELRTTRIFDYETKNSYSIRIRVTDNRGASFEKVFTITITDVNEAPTDITLTPAIIDENQPIGTTVGTLTTVDPDAGDTFTYTLVAGAGSTDNGSFTISGTALRTANIFDYETKNSYSIRVRVSDSGGFIFEKIFTITVIDVNEAPTDITLTSTTIDENQPIGTTVGTLTPIDSDVGDTFTYTLVSGAGSTDNGSFMINGNEIRTANEFHFETKSNYNIRVRATDSGGLYFEKTFTITVNDVLEDPEPTIISINPANNATNVAVNPTLTLTFSEDVSAVIGKNIRIYNQFNHQIEAIEVTTQNVTINGAVVSISLPTHLLKGTTYYVLVDDGAFVDSANQPAGGITSPTEWRFTTVPLSANAQLSNIVLSSGSLSPGFVSGTTSYNVQVAHDVSSIDITASLADSASTMTINGSLVANAQAVNVPLLMDTNIIGIVVTAEDGITKRMYTLMITKAIPLLEQVGNTNLSSLGIATWIDVVNEVFYAVQLYKDNIPVGSRVSVGANILSYDFLATMRTEGAGQYTVTVVAKGDGIAYLDGLDSEPSNTQTIIKLATPTGSLWDDKVAKWQAVPHAVSYDVQLYKEAVALGVAVNVVANDEQIDLTTAMQSIGDYTFTVQAKGDAALVLDGEVGNSSSVYSVTPPTYTVEYDGNGHTSGTVPIDSTAYLQNATVIIADNSGDLRKVGHTFTGWNTAADGTGTTYLPNADFIMEEENVTLYANWAINHYTVTFNTNGGNPIVAQNIVYNKGLIPPQPTRQGYTFAGWYKDANFEYPWNSMTDVVTQNTTLYAKWLVNGAGTNPLIPIPPSIDPVPPPSTQVEQIVIDIKSTTGEVVAQIIVKRTTNADGTVRDEVILTEESMSETVAKLREMGTNTLRLAIPDAQNLVTQIDLSILANALKILKQDAIHLDILTNNVEINVVSNTLATFEGDLYFRLIPIKTAMGQSEIEQRLKQQEMLRQLLGNQDVKLLGQPMKMETNMQNRPVTLTLPLFAGLTNEQLAQLAVFIEHSDGTNEIVRGQIVDFQNERLGFQFEVNKFSTFSLISLPITDKPEVEEIYLPYIQGYADGTFRLNAPVTRAQIATMFARHLTNDEIPQAIATFTDTVGHGAKDAIEYVRENGLFDGVTATTFQPNQSITRAQMAAVALRWIERQCASSSDASFCKQQGEAMVFKDVQSNHWAAEAIGKISALGIMTGVSDKQFNPHSTLTRAQAVKVLNRLFERSLPKEVETPLFTDVPIEHWAFFEIYGAALPQTKK</sequence>
<evidence type="ECO:0000259" key="9">
    <source>
        <dbReference type="PROSITE" id="PS51272"/>
    </source>
</evidence>
<dbReference type="Pfam" id="PF09479">
    <property type="entry name" value="Flg_new"/>
    <property type="match status" value="2"/>
</dbReference>
<dbReference type="PROSITE" id="PS51272">
    <property type="entry name" value="SLH"/>
    <property type="match status" value="2"/>
</dbReference>
<keyword evidence="7" id="KW-0472">Membrane</keyword>
<keyword evidence="5 7" id="KW-1133">Transmembrane helix</keyword>
<dbReference type="GO" id="GO:0005509">
    <property type="term" value="F:calcium ion binding"/>
    <property type="evidence" value="ECO:0007669"/>
    <property type="project" value="InterPro"/>
</dbReference>
<comment type="subcellular location">
    <subcellularLocation>
        <location evidence="2">Cell envelope</location>
    </subcellularLocation>
    <subcellularLocation>
        <location evidence="1">Membrane</location>
        <topology evidence="1">Single-pass membrane protein</topology>
    </subcellularLocation>
</comment>
<name>A0AAW9NTN0_9BACL</name>
<evidence type="ECO:0000259" key="8">
    <source>
        <dbReference type="PROSITE" id="PS50268"/>
    </source>
</evidence>
<keyword evidence="4" id="KW-0732">Signal</keyword>
<evidence type="ECO:0000256" key="6">
    <source>
        <dbReference type="ARBA" id="ARBA00023180"/>
    </source>
</evidence>
<dbReference type="Proteomes" id="UP001344888">
    <property type="component" value="Unassembled WGS sequence"/>
</dbReference>
<dbReference type="InterPro" id="IPR025883">
    <property type="entry name" value="Cadherin-like_domain"/>
</dbReference>
<dbReference type="Gene3D" id="2.60.40.4270">
    <property type="entry name" value="Listeria-Bacteroides repeat domain"/>
    <property type="match status" value="2"/>
</dbReference>
<dbReference type="SMART" id="SM00736">
    <property type="entry name" value="CADG"/>
    <property type="match status" value="4"/>
</dbReference>
<dbReference type="SMART" id="SM00112">
    <property type="entry name" value="CA"/>
    <property type="match status" value="4"/>
</dbReference>
<dbReference type="SUPFAM" id="SSF49313">
    <property type="entry name" value="Cadherin-like"/>
    <property type="match status" value="4"/>
</dbReference>
<dbReference type="PROSITE" id="PS50268">
    <property type="entry name" value="CADHERIN_2"/>
    <property type="match status" value="4"/>
</dbReference>
<dbReference type="GO" id="GO:0030313">
    <property type="term" value="C:cell envelope"/>
    <property type="evidence" value="ECO:0007669"/>
    <property type="project" value="UniProtKB-SubCell"/>
</dbReference>
<feature type="domain" description="Cadherin" evidence="8">
    <location>
        <begin position="217"/>
        <end position="306"/>
    </location>
</feature>
<dbReference type="InterPro" id="IPR006644">
    <property type="entry name" value="Cadg"/>
</dbReference>
<dbReference type="PANTHER" id="PTHR24028:SF316">
    <property type="entry name" value="NEURAL-CADHERIN-LIKE"/>
    <property type="match status" value="1"/>
</dbReference>
<reference evidence="10 11" key="1">
    <citation type="submission" date="2023-03" db="EMBL/GenBank/DDBJ databases">
        <title>Bacillus Genome Sequencing.</title>
        <authorList>
            <person name="Dunlap C."/>
        </authorList>
    </citation>
    <scope>NUCLEOTIDE SEQUENCE [LARGE SCALE GENOMIC DNA]</scope>
    <source>
        <strain evidence="10 11">B-59205</strain>
    </source>
</reference>
<accession>A0AAW9NTN0</accession>
<evidence type="ECO:0000256" key="4">
    <source>
        <dbReference type="ARBA" id="ARBA00022729"/>
    </source>
</evidence>
<dbReference type="InterPro" id="IPR050174">
    <property type="entry name" value="Protocadherin/Cadherin-CA"/>
</dbReference>
<dbReference type="Pfam" id="PF12733">
    <property type="entry name" value="Cadherin-like"/>
    <property type="match status" value="1"/>
</dbReference>
<dbReference type="InterPro" id="IPR015919">
    <property type="entry name" value="Cadherin-like_sf"/>
</dbReference>
<feature type="domain" description="Cadherin" evidence="8">
    <location>
        <begin position="306"/>
        <end position="413"/>
    </location>
</feature>
<dbReference type="CDD" id="cd11304">
    <property type="entry name" value="Cadherin_repeat"/>
    <property type="match status" value="4"/>
</dbReference>
<comment type="caution">
    <text evidence="10">The sequence shown here is derived from an EMBL/GenBank/DDBJ whole genome shotgun (WGS) entry which is preliminary data.</text>
</comment>
<feature type="domain" description="SLH" evidence="9">
    <location>
        <begin position="1451"/>
        <end position="1514"/>
    </location>
</feature>
<dbReference type="PANTHER" id="PTHR24028">
    <property type="entry name" value="CADHERIN-87A"/>
    <property type="match status" value="1"/>
</dbReference>
<gene>
    <name evidence="10" type="ORF">P9B03_13550</name>
</gene>
<dbReference type="InterPro" id="IPR032812">
    <property type="entry name" value="SbsA_Ig"/>
</dbReference>
<dbReference type="InterPro" id="IPR002126">
    <property type="entry name" value="Cadherin-like_dom"/>
</dbReference>
<feature type="transmembrane region" description="Helical" evidence="7">
    <location>
        <begin position="12"/>
        <end position="30"/>
    </location>
</feature>
<dbReference type="InterPro" id="IPR001119">
    <property type="entry name" value="SLH_dom"/>
</dbReference>
<keyword evidence="6" id="KW-0325">Glycoprotein</keyword>
<evidence type="ECO:0000256" key="5">
    <source>
        <dbReference type="ARBA" id="ARBA00022989"/>
    </source>
</evidence>
<evidence type="ECO:0000256" key="7">
    <source>
        <dbReference type="SAM" id="Phobius"/>
    </source>
</evidence>
<feature type="domain" description="Cadherin" evidence="8">
    <location>
        <begin position="506"/>
        <end position="608"/>
    </location>
</feature>